<dbReference type="InterPro" id="IPR035996">
    <property type="entry name" value="4pyrrol_Methylase_sf"/>
</dbReference>
<feature type="domain" description="Tetrapyrrole methylase" evidence="3">
    <location>
        <begin position="7"/>
        <end position="121"/>
    </location>
</feature>
<evidence type="ECO:0000313" key="4">
    <source>
        <dbReference type="EMBL" id="ETR67339.1"/>
    </source>
</evidence>
<dbReference type="InterPro" id="IPR000878">
    <property type="entry name" value="4pyrrol_Mease"/>
</dbReference>
<dbReference type="PANTHER" id="PTHR43467">
    <property type="entry name" value="COBALT-PRECORRIN-2 C(20)-METHYLTRANSFERASE"/>
    <property type="match status" value="1"/>
</dbReference>
<dbReference type="InterPro" id="IPR012382">
    <property type="entry name" value="CobI/CbiL"/>
</dbReference>
<dbReference type="GO" id="GO:0009236">
    <property type="term" value="P:cobalamin biosynthetic process"/>
    <property type="evidence" value="ECO:0007669"/>
    <property type="project" value="UniProtKB-KW"/>
</dbReference>
<name>A0A1V1NXL9_9BACT</name>
<evidence type="ECO:0000256" key="1">
    <source>
        <dbReference type="ARBA" id="ARBA00004953"/>
    </source>
</evidence>
<keyword evidence="2" id="KW-0169">Cobalamin biosynthesis</keyword>
<dbReference type="EMBL" id="ATBP01001436">
    <property type="protein sequence ID" value="ETR67339.1"/>
    <property type="molecule type" value="Genomic_DNA"/>
</dbReference>
<evidence type="ECO:0000259" key="3">
    <source>
        <dbReference type="Pfam" id="PF00590"/>
    </source>
</evidence>
<dbReference type="PANTHER" id="PTHR43467:SF2">
    <property type="entry name" value="COBALT-PRECORRIN-2 C(20)-METHYLTRANSFERASE"/>
    <property type="match status" value="1"/>
</dbReference>
<dbReference type="CDD" id="cd11645">
    <property type="entry name" value="Precorrin_2_C20_MT"/>
    <property type="match status" value="1"/>
</dbReference>
<evidence type="ECO:0000256" key="2">
    <source>
        <dbReference type="ARBA" id="ARBA00022573"/>
    </source>
</evidence>
<accession>A0A1V1NXL9</accession>
<proteinExistence type="predicted"/>
<dbReference type="SUPFAM" id="SSF53790">
    <property type="entry name" value="Tetrapyrrole methylase"/>
    <property type="match status" value="1"/>
</dbReference>
<dbReference type="Pfam" id="PF00590">
    <property type="entry name" value="TP_methylase"/>
    <property type="match status" value="1"/>
</dbReference>
<dbReference type="AlphaFoldDB" id="A0A1V1NXL9"/>
<protein>
    <recommendedName>
        <fullName evidence="3">Tetrapyrrole methylase domain-containing protein</fullName>
    </recommendedName>
</protein>
<reference evidence="5" key="1">
    <citation type="submission" date="2012-11" db="EMBL/GenBank/DDBJ databases">
        <authorList>
            <person name="Lucero-Rivera Y.E."/>
            <person name="Tovar-Ramirez D."/>
        </authorList>
    </citation>
    <scope>NUCLEOTIDE SEQUENCE [LARGE SCALE GENOMIC DNA]</scope>
    <source>
        <strain evidence="5">Araruama</strain>
    </source>
</reference>
<dbReference type="Proteomes" id="UP000189670">
    <property type="component" value="Unassembled WGS sequence"/>
</dbReference>
<dbReference type="GO" id="GO:0030788">
    <property type="term" value="F:precorrin-2 C20-methyltransferase activity"/>
    <property type="evidence" value="ECO:0007669"/>
    <property type="project" value="InterPro"/>
</dbReference>
<comment type="pathway">
    <text evidence="1">Cofactor biosynthesis; adenosylcobalamin biosynthesis.</text>
</comment>
<comment type="caution">
    <text evidence="4">The sequence shown here is derived from an EMBL/GenBank/DDBJ whole genome shotgun (WGS) entry which is preliminary data.</text>
</comment>
<gene>
    <name evidence="4" type="ORF">OMM_11710</name>
</gene>
<evidence type="ECO:0000313" key="5">
    <source>
        <dbReference type="Proteomes" id="UP000189670"/>
    </source>
</evidence>
<dbReference type="Gene3D" id="3.40.1010.10">
    <property type="entry name" value="Cobalt-precorrin-4 Transmethylase, Domain 1"/>
    <property type="match status" value="1"/>
</dbReference>
<organism evidence="4 5">
    <name type="scientific">Candidatus Magnetoglobus multicellularis str. Araruama</name>
    <dbReference type="NCBI Taxonomy" id="890399"/>
    <lineage>
        <taxon>Bacteria</taxon>
        <taxon>Pseudomonadati</taxon>
        <taxon>Thermodesulfobacteriota</taxon>
        <taxon>Desulfobacteria</taxon>
        <taxon>Desulfobacterales</taxon>
        <taxon>Desulfobacteraceae</taxon>
        <taxon>Candidatus Magnetoglobus</taxon>
    </lineage>
</organism>
<sequence length="126" mass="14200">MNHQTGTFYGVGVGPGDPEHLTLKAVKVISSVESIFSATSIKNNYSLALEIAKQHISKSTEIRLLPFQMSNNENEKEKLWNKNAGLIMEEIEKGRNVAFLTLGDPLTYSTYGYLIRFIQKKSRYSN</sequence>
<dbReference type="InterPro" id="IPR014777">
    <property type="entry name" value="4pyrrole_Mease_sub1"/>
</dbReference>